<reference evidence="1 2" key="2">
    <citation type="submission" date="2009-02" db="EMBL/GenBank/DDBJ databases">
        <title>Draft genome sequence of Holdemania filiformis DSM 12042.</title>
        <authorList>
            <person name="Sudarsanam P."/>
            <person name="Ley R."/>
            <person name="Guruge J."/>
            <person name="Turnbaugh P.J."/>
            <person name="Mahowald M."/>
            <person name="Liep D."/>
            <person name="Gordon J."/>
        </authorList>
    </citation>
    <scope>NUCLEOTIDE SEQUENCE [LARGE SCALE GENOMIC DNA]</scope>
    <source>
        <strain evidence="1 2">DSM 12042</strain>
    </source>
</reference>
<proteinExistence type="predicted"/>
<protein>
    <submittedName>
        <fullName evidence="1">Uncharacterized protein</fullName>
    </submittedName>
</protein>
<accession>B9YB75</accession>
<gene>
    <name evidence="1" type="ORF">HOLDEFILI_03082</name>
</gene>
<dbReference type="AlphaFoldDB" id="B9YB75"/>
<dbReference type="EMBL" id="ACCF01000194">
    <property type="protein sequence ID" value="EEF66766.1"/>
    <property type="molecule type" value="Genomic_DNA"/>
</dbReference>
<sequence length="49" mass="5584">MAVMILYFVCKKNLQNEKGTRKSSLIGVDVPKRGSKTVSQRIVFLENKK</sequence>
<reference evidence="1 2" key="1">
    <citation type="submission" date="2008-12" db="EMBL/GenBank/DDBJ databases">
        <authorList>
            <person name="Fulton L."/>
            <person name="Clifton S."/>
            <person name="Fulton B."/>
            <person name="Xu J."/>
            <person name="Minx P."/>
            <person name="Pepin K.H."/>
            <person name="Johnson M."/>
            <person name="Bhonagiri V."/>
            <person name="Nash W.E."/>
            <person name="Mardis E.R."/>
            <person name="Wilson R.K."/>
        </authorList>
    </citation>
    <scope>NUCLEOTIDE SEQUENCE [LARGE SCALE GENOMIC DNA]</scope>
    <source>
        <strain evidence="1 2">DSM 12042</strain>
    </source>
</reference>
<dbReference type="STRING" id="545696.HOLDEFILI_03082"/>
<evidence type="ECO:0000313" key="2">
    <source>
        <dbReference type="Proteomes" id="UP000005950"/>
    </source>
</evidence>
<comment type="caution">
    <text evidence="1">The sequence shown here is derived from an EMBL/GenBank/DDBJ whole genome shotgun (WGS) entry which is preliminary data.</text>
</comment>
<evidence type="ECO:0000313" key="1">
    <source>
        <dbReference type="EMBL" id="EEF66766.1"/>
    </source>
</evidence>
<organism evidence="1 2">
    <name type="scientific">Holdemania filiformis DSM 12042</name>
    <dbReference type="NCBI Taxonomy" id="545696"/>
    <lineage>
        <taxon>Bacteria</taxon>
        <taxon>Bacillati</taxon>
        <taxon>Bacillota</taxon>
        <taxon>Erysipelotrichia</taxon>
        <taxon>Erysipelotrichales</taxon>
        <taxon>Erysipelotrichaceae</taxon>
        <taxon>Holdemania</taxon>
    </lineage>
</organism>
<name>B9YB75_9FIRM</name>
<dbReference type="HOGENOM" id="CLU_3136495_0_0_9"/>
<dbReference type="Proteomes" id="UP000005950">
    <property type="component" value="Unassembled WGS sequence"/>
</dbReference>